<comment type="similarity">
    <text evidence="1">Belongs to the beta type-B retroviral polymerase family. HERV class-II K(HML-2) pol subfamily.</text>
</comment>
<sequence length="417" mass="47484">FTEPVVLFESGDENTPMTQLDIGEGLMEIKGNDRPYVKVPVSNLTASEVTIRRYTPLGRIQPIVHIVQQDTESGVDIPESQMKGAVPQEGKENSRAGNLWHPPVDINHLEEEQQKLVREMLYEQSNAFAQGGDDIGCIPSLQMSISLKDNIPVQRTYASILKPLYKEVKEYIQDLLARGWVVKSKSPYAAPVVCVRKKDGTLRLCIDYRLLNQKTVSNRHPLPRIQNLIDSLGDQGKAYHQGFMAEGSRHLTAFTTPWGLYEWVRIPFGLANAPAAFQRSMEEMLNSLRDELCIPYLDDILCYGETFNDHVQGLRRVLRALQKHGVKLRPAKCELFKKEVRYVGRLVSAEGVRIDPSDLEAVLSLKERKPNTVGFLSYYRTFIQDFSRIAKPLYELLHRSSLARLEKGEHSYHHMPE</sequence>
<comment type="caution">
    <text evidence="4">The sequence shown here is derived from an EMBL/GenBank/DDBJ whole genome shotgun (WGS) entry which is preliminary data.</text>
</comment>
<organism evidence="4 5">
    <name type="scientific">Cirrhinus mrigala</name>
    <name type="common">Mrigala</name>
    <dbReference type="NCBI Taxonomy" id="683832"/>
    <lineage>
        <taxon>Eukaryota</taxon>
        <taxon>Metazoa</taxon>
        <taxon>Chordata</taxon>
        <taxon>Craniata</taxon>
        <taxon>Vertebrata</taxon>
        <taxon>Euteleostomi</taxon>
        <taxon>Actinopterygii</taxon>
        <taxon>Neopterygii</taxon>
        <taxon>Teleostei</taxon>
        <taxon>Ostariophysi</taxon>
        <taxon>Cypriniformes</taxon>
        <taxon>Cyprinidae</taxon>
        <taxon>Labeoninae</taxon>
        <taxon>Labeonini</taxon>
        <taxon>Cirrhinus</taxon>
    </lineage>
</organism>
<keyword evidence="5" id="KW-1185">Reference proteome</keyword>
<evidence type="ECO:0000256" key="1">
    <source>
        <dbReference type="ARBA" id="ARBA00010879"/>
    </source>
</evidence>
<dbReference type="InterPro" id="IPR000477">
    <property type="entry name" value="RT_dom"/>
</dbReference>
<dbReference type="PANTHER" id="PTHR37984">
    <property type="entry name" value="PROTEIN CBG26694"/>
    <property type="match status" value="1"/>
</dbReference>
<name>A0ABD0PVL9_CIRMR</name>
<evidence type="ECO:0000313" key="4">
    <source>
        <dbReference type="EMBL" id="KAL0177456.1"/>
    </source>
</evidence>
<dbReference type="EC" id="3.1.26.4" evidence="2"/>
<proteinExistence type="inferred from homology"/>
<dbReference type="InterPro" id="IPR043128">
    <property type="entry name" value="Rev_trsase/Diguanyl_cyclase"/>
</dbReference>
<reference evidence="4 5" key="1">
    <citation type="submission" date="2024-05" db="EMBL/GenBank/DDBJ databases">
        <title>Genome sequencing and assembly of Indian major carp, Cirrhinus mrigala (Hamilton, 1822).</title>
        <authorList>
            <person name="Mohindra V."/>
            <person name="Chowdhury L.M."/>
            <person name="Lal K."/>
            <person name="Jena J.K."/>
        </authorList>
    </citation>
    <scope>NUCLEOTIDE SEQUENCE [LARGE SCALE GENOMIC DNA]</scope>
    <source>
        <strain evidence="4">CM1030</strain>
        <tissue evidence="4">Blood</tissue>
    </source>
</reference>
<feature type="domain" description="Reverse transcriptase" evidence="3">
    <location>
        <begin position="195"/>
        <end position="344"/>
    </location>
</feature>
<dbReference type="CDD" id="cd01647">
    <property type="entry name" value="RT_LTR"/>
    <property type="match status" value="1"/>
</dbReference>
<protein>
    <recommendedName>
        <fullName evidence="2">ribonuclease H</fullName>
        <ecNumber evidence="2">3.1.26.4</ecNumber>
    </recommendedName>
</protein>
<dbReference type="SUPFAM" id="SSF56672">
    <property type="entry name" value="DNA/RNA polymerases"/>
    <property type="match status" value="1"/>
</dbReference>
<dbReference type="Proteomes" id="UP001529510">
    <property type="component" value="Unassembled WGS sequence"/>
</dbReference>
<gene>
    <name evidence="4" type="ORF">M9458_026350</name>
</gene>
<dbReference type="AlphaFoldDB" id="A0ABD0PVL9"/>
<accession>A0ABD0PVL9</accession>
<dbReference type="EMBL" id="JAMKFB020000013">
    <property type="protein sequence ID" value="KAL0177456.1"/>
    <property type="molecule type" value="Genomic_DNA"/>
</dbReference>
<dbReference type="InterPro" id="IPR043502">
    <property type="entry name" value="DNA/RNA_pol_sf"/>
</dbReference>
<dbReference type="InterPro" id="IPR050951">
    <property type="entry name" value="Retrovirus_Pol_polyprotein"/>
</dbReference>
<dbReference type="PANTHER" id="PTHR37984:SF5">
    <property type="entry name" value="PROTEIN NYNRIN-LIKE"/>
    <property type="match status" value="1"/>
</dbReference>
<dbReference type="FunFam" id="3.30.70.270:FF:000003">
    <property type="entry name" value="Transposon Ty3-G Gag-Pol polyprotein"/>
    <property type="match status" value="1"/>
</dbReference>
<dbReference type="GO" id="GO:0004523">
    <property type="term" value="F:RNA-DNA hybrid ribonuclease activity"/>
    <property type="evidence" value="ECO:0007669"/>
    <property type="project" value="UniProtKB-EC"/>
</dbReference>
<evidence type="ECO:0000259" key="3">
    <source>
        <dbReference type="Pfam" id="PF00078"/>
    </source>
</evidence>
<dbReference type="Pfam" id="PF00078">
    <property type="entry name" value="RVT_1"/>
    <property type="match status" value="1"/>
</dbReference>
<evidence type="ECO:0000313" key="5">
    <source>
        <dbReference type="Proteomes" id="UP001529510"/>
    </source>
</evidence>
<dbReference type="Gene3D" id="3.30.70.270">
    <property type="match status" value="2"/>
</dbReference>
<feature type="non-terminal residue" evidence="4">
    <location>
        <position position="1"/>
    </location>
</feature>
<evidence type="ECO:0000256" key="2">
    <source>
        <dbReference type="ARBA" id="ARBA00012180"/>
    </source>
</evidence>
<dbReference type="Gene3D" id="3.10.10.10">
    <property type="entry name" value="HIV Type 1 Reverse Transcriptase, subunit A, domain 1"/>
    <property type="match status" value="1"/>
</dbReference>